<protein>
    <submittedName>
        <fullName evidence="5">Response regulator transcription factor</fullName>
    </submittedName>
</protein>
<organism evidence="5 6">
    <name type="scientific">Fibrella aquatilis</name>
    <dbReference type="NCBI Taxonomy" id="2817059"/>
    <lineage>
        <taxon>Bacteria</taxon>
        <taxon>Pseudomonadati</taxon>
        <taxon>Bacteroidota</taxon>
        <taxon>Cytophagia</taxon>
        <taxon>Cytophagales</taxon>
        <taxon>Spirosomataceae</taxon>
        <taxon>Fibrella</taxon>
    </lineage>
</organism>
<dbReference type="Pfam" id="PF04397">
    <property type="entry name" value="LytTR"/>
    <property type="match status" value="1"/>
</dbReference>
<evidence type="ECO:0000256" key="2">
    <source>
        <dbReference type="PROSITE-ProRule" id="PRU00169"/>
    </source>
</evidence>
<dbReference type="SUPFAM" id="SSF52172">
    <property type="entry name" value="CheY-like"/>
    <property type="match status" value="1"/>
</dbReference>
<dbReference type="Proteomes" id="UP000664795">
    <property type="component" value="Unassembled WGS sequence"/>
</dbReference>
<dbReference type="Gene3D" id="2.40.50.1020">
    <property type="entry name" value="LytTr DNA-binding domain"/>
    <property type="match status" value="1"/>
</dbReference>
<feature type="domain" description="HTH LytTR-type" evidence="4">
    <location>
        <begin position="134"/>
        <end position="232"/>
    </location>
</feature>
<proteinExistence type="predicted"/>
<dbReference type="AlphaFoldDB" id="A0A939JU37"/>
<dbReference type="GO" id="GO:0000156">
    <property type="term" value="F:phosphorelay response regulator activity"/>
    <property type="evidence" value="ECO:0007669"/>
    <property type="project" value="TreeGrafter"/>
</dbReference>
<keyword evidence="6" id="KW-1185">Reference proteome</keyword>
<dbReference type="GO" id="GO:0006355">
    <property type="term" value="P:regulation of DNA-templated transcription"/>
    <property type="evidence" value="ECO:0007669"/>
    <property type="project" value="TreeGrafter"/>
</dbReference>
<dbReference type="GO" id="GO:0000976">
    <property type="term" value="F:transcription cis-regulatory region binding"/>
    <property type="evidence" value="ECO:0007669"/>
    <property type="project" value="TreeGrafter"/>
</dbReference>
<dbReference type="PROSITE" id="PS50930">
    <property type="entry name" value="HTH_LYTTR"/>
    <property type="match status" value="1"/>
</dbReference>
<dbReference type="GO" id="GO:0032993">
    <property type="term" value="C:protein-DNA complex"/>
    <property type="evidence" value="ECO:0007669"/>
    <property type="project" value="TreeGrafter"/>
</dbReference>
<dbReference type="GO" id="GO:0005829">
    <property type="term" value="C:cytosol"/>
    <property type="evidence" value="ECO:0007669"/>
    <property type="project" value="TreeGrafter"/>
</dbReference>
<dbReference type="PROSITE" id="PS50110">
    <property type="entry name" value="RESPONSE_REGULATORY"/>
    <property type="match status" value="1"/>
</dbReference>
<dbReference type="InterPro" id="IPR001789">
    <property type="entry name" value="Sig_transdc_resp-reg_receiver"/>
</dbReference>
<evidence type="ECO:0000256" key="1">
    <source>
        <dbReference type="ARBA" id="ARBA00023125"/>
    </source>
</evidence>
<dbReference type="SMART" id="SM00448">
    <property type="entry name" value="REC"/>
    <property type="match status" value="1"/>
</dbReference>
<evidence type="ECO:0000259" key="3">
    <source>
        <dbReference type="PROSITE" id="PS50110"/>
    </source>
</evidence>
<keyword evidence="2" id="KW-0597">Phosphoprotein</keyword>
<comment type="caution">
    <text evidence="5">The sequence shown here is derived from an EMBL/GenBank/DDBJ whole genome shotgun (WGS) entry which is preliminary data.</text>
</comment>
<accession>A0A939JU37</accession>
<dbReference type="PROSITE" id="PS51257">
    <property type="entry name" value="PROKAR_LIPOPROTEIN"/>
    <property type="match status" value="1"/>
</dbReference>
<reference evidence="5 6" key="1">
    <citation type="submission" date="2021-03" db="EMBL/GenBank/DDBJ databases">
        <title>Fibrella sp. HMF5036 genome sequencing and assembly.</title>
        <authorList>
            <person name="Kang H."/>
            <person name="Kim H."/>
            <person name="Bae S."/>
            <person name="Joh K."/>
        </authorList>
    </citation>
    <scope>NUCLEOTIDE SEQUENCE [LARGE SCALE GENOMIC DNA]</scope>
    <source>
        <strain evidence="5 6">HMF5036</strain>
    </source>
</reference>
<dbReference type="InterPro" id="IPR039420">
    <property type="entry name" value="WalR-like"/>
</dbReference>
<dbReference type="Gene3D" id="3.40.50.2300">
    <property type="match status" value="1"/>
</dbReference>
<evidence type="ECO:0000313" key="6">
    <source>
        <dbReference type="Proteomes" id="UP000664795"/>
    </source>
</evidence>
<feature type="modified residue" description="4-aspartylphosphate" evidence="2">
    <location>
        <position position="55"/>
    </location>
</feature>
<dbReference type="Pfam" id="PF00072">
    <property type="entry name" value="Response_reg"/>
    <property type="match status" value="1"/>
</dbReference>
<dbReference type="PANTHER" id="PTHR48111">
    <property type="entry name" value="REGULATOR OF RPOS"/>
    <property type="match status" value="1"/>
</dbReference>
<feature type="domain" description="Response regulatory" evidence="3">
    <location>
        <begin position="4"/>
        <end position="115"/>
    </location>
</feature>
<name>A0A939JU37_9BACT</name>
<sequence>MTFRCLIVDDEPLARDLLTQFIGQLPSLTLVASCPDALSGLTVLHTEPVDLLFTDIKMPQVSGIELIRSLSKPPKVILTTAFSDYALDGFEVGAVDYLVKPFSFARFLRAIDRALGRAQPAESTSQPVAAATFLFLKVDKKIVKVMLADVRYWQAYGNYVKVFLRDGRLLLATETMTHLETLLPADQFIRVHKSYIVTLSEVTEYQPTMVCLGTVSVPIGDRYRRQFLDAVG</sequence>
<dbReference type="EMBL" id="JAFMYU010000001">
    <property type="protein sequence ID" value="MBO0929392.1"/>
    <property type="molecule type" value="Genomic_DNA"/>
</dbReference>
<dbReference type="RefSeq" id="WP_207333365.1">
    <property type="nucleotide sequence ID" value="NZ_JAFMYU010000001.1"/>
</dbReference>
<evidence type="ECO:0000259" key="4">
    <source>
        <dbReference type="PROSITE" id="PS50930"/>
    </source>
</evidence>
<gene>
    <name evidence="5" type="ORF">J2I48_00205</name>
</gene>
<dbReference type="PANTHER" id="PTHR48111:SF17">
    <property type="entry name" value="TRANSCRIPTIONAL REGULATORY PROTEIN YPDB"/>
    <property type="match status" value="1"/>
</dbReference>
<evidence type="ECO:0000313" key="5">
    <source>
        <dbReference type="EMBL" id="MBO0929392.1"/>
    </source>
</evidence>
<dbReference type="SMART" id="SM00850">
    <property type="entry name" value="LytTR"/>
    <property type="match status" value="1"/>
</dbReference>
<dbReference type="InterPro" id="IPR007492">
    <property type="entry name" value="LytTR_DNA-bd_dom"/>
</dbReference>
<dbReference type="InterPro" id="IPR011006">
    <property type="entry name" value="CheY-like_superfamily"/>
</dbReference>
<keyword evidence="1" id="KW-0238">DNA-binding</keyword>